<feature type="transmembrane region" description="Helical" evidence="1">
    <location>
        <begin position="18"/>
        <end position="42"/>
    </location>
</feature>
<keyword evidence="1" id="KW-1133">Transmembrane helix</keyword>
<evidence type="ECO:0000256" key="1">
    <source>
        <dbReference type="SAM" id="Phobius"/>
    </source>
</evidence>
<name>A0ABX2IM34_9RHOB</name>
<organism evidence="2 3">
    <name type="scientific">Parasulfitobacter algicola</name>
    <dbReference type="NCBI Taxonomy" id="2614809"/>
    <lineage>
        <taxon>Bacteria</taxon>
        <taxon>Pseudomonadati</taxon>
        <taxon>Pseudomonadota</taxon>
        <taxon>Alphaproteobacteria</taxon>
        <taxon>Rhodobacterales</taxon>
        <taxon>Roseobacteraceae</taxon>
        <taxon>Parasulfitobacter</taxon>
    </lineage>
</organism>
<evidence type="ECO:0000313" key="3">
    <source>
        <dbReference type="Proteomes" id="UP000777935"/>
    </source>
</evidence>
<dbReference type="Proteomes" id="UP000777935">
    <property type="component" value="Unassembled WGS sequence"/>
</dbReference>
<reference evidence="2 3" key="1">
    <citation type="submission" date="2020-06" db="EMBL/GenBank/DDBJ databases">
        <title>Sulfitobacter algicola sp. nov., isolated from green algae.</title>
        <authorList>
            <person name="Wang C."/>
        </authorList>
    </citation>
    <scope>NUCLEOTIDE SEQUENCE [LARGE SCALE GENOMIC DNA]</scope>
    <source>
        <strain evidence="2 3">1151</strain>
    </source>
</reference>
<protein>
    <submittedName>
        <fullName evidence="2">Uncharacterized protein</fullName>
    </submittedName>
</protein>
<keyword evidence="1" id="KW-0812">Transmembrane</keyword>
<evidence type="ECO:0000313" key="2">
    <source>
        <dbReference type="EMBL" id="NSX53435.1"/>
    </source>
</evidence>
<comment type="caution">
    <text evidence="2">The sequence shown here is derived from an EMBL/GenBank/DDBJ whole genome shotgun (WGS) entry which is preliminary data.</text>
</comment>
<feature type="transmembrane region" description="Helical" evidence="1">
    <location>
        <begin position="54"/>
        <end position="78"/>
    </location>
</feature>
<sequence length="133" mass="14700">MNPIGVDINPDTVTRDEAIAWVLGAGAVVLPLIVICILALWLPRRLGPMFPETVMGLVVNGMVTALVMLALAMAYFWAAYGLQSDAIFQLIGDVPLQSFLHFLRLSMLSAFLWGPLVVLSAANQHRHWKENTW</sequence>
<keyword evidence="3" id="KW-1185">Reference proteome</keyword>
<feature type="transmembrane region" description="Helical" evidence="1">
    <location>
        <begin position="98"/>
        <end position="119"/>
    </location>
</feature>
<proteinExistence type="predicted"/>
<gene>
    <name evidence="2" type="ORF">HRQ87_01320</name>
</gene>
<keyword evidence="1" id="KW-0472">Membrane</keyword>
<dbReference type="RefSeq" id="WP_174134547.1">
    <property type="nucleotide sequence ID" value="NZ_JABUFE010000001.1"/>
</dbReference>
<accession>A0ABX2IM34</accession>
<dbReference type="EMBL" id="JABUFE010000001">
    <property type="protein sequence ID" value="NSX53435.1"/>
    <property type="molecule type" value="Genomic_DNA"/>
</dbReference>